<evidence type="ECO:0000313" key="2">
    <source>
        <dbReference type="Proteomes" id="UP000177165"/>
    </source>
</evidence>
<accession>A0A1G2ARR3</accession>
<gene>
    <name evidence="1" type="ORF">A3B74_02230</name>
</gene>
<evidence type="ECO:0000313" key="1">
    <source>
        <dbReference type="EMBL" id="OGY79573.1"/>
    </source>
</evidence>
<dbReference type="EMBL" id="MHKB01000008">
    <property type="protein sequence ID" value="OGY79573.1"/>
    <property type="molecule type" value="Genomic_DNA"/>
</dbReference>
<name>A0A1G2ARR3_9BACT</name>
<dbReference type="AlphaFoldDB" id="A0A1G2ARR3"/>
<sequence length="126" mass="13556">MKGEADMQRVLVIHNVVGLALLLKGWLEPEFEVDHVTSALAAKESILTYRPTLLIVQLGEQETGIMLVKFLRDNTGIKDLPTFYISGSIVGIGTAPDSLPILGIPCDAQVFHDMIATVLKGAPATS</sequence>
<protein>
    <recommendedName>
        <fullName evidence="3">Response regulatory domain-containing protein</fullName>
    </recommendedName>
</protein>
<dbReference type="Proteomes" id="UP000177165">
    <property type="component" value="Unassembled WGS sequence"/>
</dbReference>
<dbReference type="STRING" id="1798540.A3B74_02230"/>
<comment type="caution">
    <text evidence="1">The sequence shown here is derived from an EMBL/GenBank/DDBJ whole genome shotgun (WGS) entry which is preliminary data.</text>
</comment>
<proteinExistence type="predicted"/>
<evidence type="ECO:0008006" key="3">
    <source>
        <dbReference type="Google" id="ProtNLM"/>
    </source>
</evidence>
<reference evidence="1 2" key="1">
    <citation type="journal article" date="2016" name="Nat. Commun.">
        <title>Thousands of microbial genomes shed light on interconnected biogeochemical processes in an aquifer system.</title>
        <authorList>
            <person name="Anantharaman K."/>
            <person name="Brown C.T."/>
            <person name="Hug L.A."/>
            <person name="Sharon I."/>
            <person name="Castelle C.J."/>
            <person name="Probst A.J."/>
            <person name="Thomas B.C."/>
            <person name="Singh A."/>
            <person name="Wilkins M.J."/>
            <person name="Karaoz U."/>
            <person name="Brodie E.L."/>
            <person name="Williams K.H."/>
            <person name="Hubbard S.S."/>
            <person name="Banfield J.F."/>
        </authorList>
    </citation>
    <scope>NUCLEOTIDE SEQUENCE [LARGE SCALE GENOMIC DNA]</scope>
</reference>
<organism evidence="1 2">
    <name type="scientific">Candidatus Kerfeldbacteria bacterium RIFCSPHIGHO2_02_FULL_42_14</name>
    <dbReference type="NCBI Taxonomy" id="1798540"/>
    <lineage>
        <taxon>Bacteria</taxon>
        <taxon>Candidatus Kerfeldiibacteriota</taxon>
    </lineage>
</organism>